<protein>
    <submittedName>
        <fullName evidence="5">Leucine Rich Repeat</fullName>
    </submittedName>
</protein>
<evidence type="ECO:0000256" key="1">
    <source>
        <dbReference type="ARBA" id="ARBA00022614"/>
    </source>
</evidence>
<dbReference type="Gene3D" id="3.80.10.10">
    <property type="entry name" value="Ribonuclease Inhibitor"/>
    <property type="match status" value="2"/>
</dbReference>
<dbReference type="AlphaFoldDB" id="A0A9N8I1D2"/>
<dbReference type="FunFam" id="3.80.10.10:FF:000041">
    <property type="entry name" value="LRR receptor-like serine/threonine-protein kinase ERECTA"/>
    <property type="match status" value="1"/>
</dbReference>
<dbReference type="InterPro" id="IPR052941">
    <property type="entry name" value="StomDev_PlantInt_Reg"/>
</dbReference>
<evidence type="ECO:0000256" key="4">
    <source>
        <dbReference type="SAM" id="Phobius"/>
    </source>
</evidence>
<keyword evidence="6" id="KW-1185">Reference proteome</keyword>
<keyword evidence="4" id="KW-0472">Membrane</keyword>
<evidence type="ECO:0000313" key="6">
    <source>
        <dbReference type="Proteomes" id="UP001153069"/>
    </source>
</evidence>
<feature type="compositionally biased region" description="Polar residues" evidence="3">
    <location>
        <begin position="310"/>
        <end position="320"/>
    </location>
</feature>
<evidence type="ECO:0000313" key="5">
    <source>
        <dbReference type="EMBL" id="CAB9531313.1"/>
    </source>
</evidence>
<dbReference type="PANTHER" id="PTHR48004:SF59">
    <property type="entry name" value="LEUCINE-RICH REPEAT-CONTAINING N-TERMINAL PLANT-TYPE DOMAIN-CONTAINING PROTEIN"/>
    <property type="match status" value="1"/>
</dbReference>
<feature type="region of interest" description="Disordered" evidence="3">
    <location>
        <begin position="1"/>
        <end position="92"/>
    </location>
</feature>
<comment type="caution">
    <text evidence="5">The sequence shown here is derived from an EMBL/GenBank/DDBJ whole genome shotgun (WGS) entry which is preliminary data.</text>
</comment>
<gene>
    <name evidence="5" type="ORF">SEMRO_3419_G347800.1</name>
</gene>
<keyword evidence="4" id="KW-0812">Transmembrane</keyword>
<dbReference type="PANTHER" id="PTHR48004">
    <property type="entry name" value="OS01G0149700 PROTEIN"/>
    <property type="match status" value="1"/>
</dbReference>
<evidence type="ECO:0000256" key="2">
    <source>
        <dbReference type="ARBA" id="ARBA00022737"/>
    </source>
</evidence>
<dbReference type="InterPro" id="IPR032675">
    <property type="entry name" value="LRR_dom_sf"/>
</dbReference>
<organism evidence="5 6">
    <name type="scientific">Seminavis robusta</name>
    <dbReference type="NCBI Taxonomy" id="568900"/>
    <lineage>
        <taxon>Eukaryota</taxon>
        <taxon>Sar</taxon>
        <taxon>Stramenopiles</taxon>
        <taxon>Ochrophyta</taxon>
        <taxon>Bacillariophyta</taxon>
        <taxon>Bacillariophyceae</taxon>
        <taxon>Bacillariophycidae</taxon>
        <taxon>Naviculales</taxon>
        <taxon>Naviculaceae</taxon>
        <taxon>Seminavis</taxon>
    </lineage>
</organism>
<dbReference type="InterPro" id="IPR001611">
    <property type="entry name" value="Leu-rich_rpt"/>
</dbReference>
<feature type="transmembrane region" description="Helical" evidence="4">
    <location>
        <begin position="280"/>
        <end position="305"/>
    </location>
</feature>
<reference evidence="5" key="1">
    <citation type="submission" date="2020-06" db="EMBL/GenBank/DDBJ databases">
        <authorList>
            <consortium name="Plant Systems Biology data submission"/>
        </authorList>
    </citation>
    <scope>NUCLEOTIDE SEQUENCE</scope>
    <source>
        <strain evidence="5">D6</strain>
    </source>
</reference>
<dbReference type="SUPFAM" id="SSF52058">
    <property type="entry name" value="L domain-like"/>
    <property type="match status" value="1"/>
</dbReference>
<proteinExistence type="predicted"/>
<dbReference type="Pfam" id="PF00560">
    <property type="entry name" value="LRR_1"/>
    <property type="match status" value="2"/>
</dbReference>
<keyword evidence="1" id="KW-0433">Leucine-rich repeat</keyword>
<sequence>MPESQQEVPPVPQDMELRGNLGQSTTTTTTREHEYTMASTLAPQDGLLPSMSSGNFPRLPPETQLPPTTNGPGANGFSSSAGGYSGYNTTNQNDYSNIETSSGENSVQVLDHVYSGLSGTGGCHASKTINQNDGSGENSEQLIQGDAIEAELMMEKDSRITTITIPKLEQGNTTTHPYPLNLLPLIFDDVISLPPPLPTTTVPAPTSVPGAQHVYGGFSGNPNSFGVHHDGDHTASNLQTDVIDAAVVEMDNQETHLLESTGTEPRIPNQRSKEYWRQRLLRVLSLEVNVVLLAVIVVLLLFLAVSEAGHTSSNSSQPTSIEMPPSTPRLTTMPTMAPATFLESLPDYTLSAMERAQSPQSKAYQWLIQNINNKSSTLQDLPNWRLKQRFALATFYYSTRGDYWVKKQGWLDWETNECYWEQIPVDMGQNLSPEVNCNANGEIKALAFWDANSMEGRIPPEISLLGKSLQSIELNRQLELKGTIPTVVGLLTKLTQLVLSATNIDGSFPTELGQLQSLQLLHFHMTPIHGHIPAEIGQRRNLSALTLARTDLTGSVPGELYKLPGLQTLVIWECPGLQTEYILQEVISNKIQLHSLSLSSRTVGTVMSTPSELGKLTELKVLRLKEWIIQGTIPSELGQLTKLTFLNLHGNSISGNLPHEVFELTDLTYIDVGSNQLEGTLPPVLFSKLTLLQFLQLNNNQFVGSIPSEIGLASNLKNLELQNTALSGTLPTELLAMESLKNLVLKNTSLSGGIPEQLCDKMYEQRFDCWGKLTCSYSKVQSNTTVCYGTHLCGCDCNNCPGN</sequence>
<accession>A0A9N8I1D2</accession>
<dbReference type="Proteomes" id="UP001153069">
    <property type="component" value="Unassembled WGS sequence"/>
</dbReference>
<keyword evidence="4" id="KW-1133">Transmembrane helix</keyword>
<feature type="region of interest" description="Disordered" evidence="3">
    <location>
        <begin position="310"/>
        <end position="330"/>
    </location>
</feature>
<dbReference type="EMBL" id="CAICTM010003417">
    <property type="protein sequence ID" value="CAB9531313.1"/>
    <property type="molecule type" value="Genomic_DNA"/>
</dbReference>
<keyword evidence="2" id="KW-0677">Repeat</keyword>
<feature type="compositionally biased region" description="Low complexity" evidence="3">
    <location>
        <begin position="70"/>
        <end position="88"/>
    </location>
</feature>
<evidence type="ECO:0000256" key="3">
    <source>
        <dbReference type="SAM" id="MobiDB-lite"/>
    </source>
</evidence>
<name>A0A9N8I1D2_9STRA</name>